<evidence type="ECO:0000313" key="3">
    <source>
        <dbReference type="Proteomes" id="UP000292082"/>
    </source>
</evidence>
<feature type="compositionally biased region" description="Pro residues" evidence="1">
    <location>
        <begin position="293"/>
        <end position="302"/>
    </location>
</feature>
<protein>
    <submittedName>
        <fullName evidence="2">Uncharacterized protein</fullName>
    </submittedName>
</protein>
<reference evidence="2 3" key="1">
    <citation type="submission" date="2019-01" db="EMBL/GenBank/DDBJ databases">
        <title>Draft genome sequences of three monokaryotic isolates of the white-rot basidiomycete fungus Dichomitus squalens.</title>
        <authorList>
            <consortium name="DOE Joint Genome Institute"/>
            <person name="Lopez S.C."/>
            <person name="Andreopoulos B."/>
            <person name="Pangilinan J."/>
            <person name="Lipzen A."/>
            <person name="Riley R."/>
            <person name="Ahrendt S."/>
            <person name="Ng V."/>
            <person name="Barry K."/>
            <person name="Daum C."/>
            <person name="Grigoriev I.V."/>
            <person name="Hilden K.S."/>
            <person name="Makela M.R."/>
            <person name="de Vries R.P."/>
        </authorList>
    </citation>
    <scope>NUCLEOTIDE SEQUENCE [LARGE SCALE GENOMIC DNA]</scope>
    <source>
        <strain evidence="2 3">CBS 464.89</strain>
    </source>
</reference>
<gene>
    <name evidence="2" type="ORF">BD310DRAFT_1041149</name>
</gene>
<accession>A0A4Q9PMN0</accession>
<dbReference type="EMBL" id="ML145169">
    <property type="protein sequence ID" value="TBU55394.1"/>
    <property type="molecule type" value="Genomic_DNA"/>
</dbReference>
<feature type="compositionally biased region" description="Pro residues" evidence="1">
    <location>
        <begin position="336"/>
        <end position="352"/>
    </location>
</feature>
<feature type="compositionally biased region" description="Basic and acidic residues" evidence="1">
    <location>
        <begin position="74"/>
        <end position="87"/>
    </location>
</feature>
<feature type="compositionally biased region" description="Pro residues" evidence="1">
    <location>
        <begin position="64"/>
        <end position="73"/>
    </location>
</feature>
<evidence type="ECO:0000313" key="2">
    <source>
        <dbReference type="EMBL" id="TBU55394.1"/>
    </source>
</evidence>
<keyword evidence="3" id="KW-1185">Reference proteome</keyword>
<organism evidence="2 3">
    <name type="scientific">Dichomitus squalens</name>
    <dbReference type="NCBI Taxonomy" id="114155"/>
    <lineage>
        <taxon>Eukaryota</taxon>
        <taxon>Fungi</taxon>
        <taxon>Dikarya</taxon>
        <taxon>Basidiomycota</taxon>
        <taxon>Agaricomycotina</taxon>
        <taxon>Agaricomycetes</taxon>
        <taxon>Polyporales</taxon>
        <taxon>Polyporaceae</taxon>
        <taxon>Dichomitus</taxon>
    </lineage>
</organism>
<sequence>MDVDAEPPSSQFPLPDPNPSPSSARVHWASNPEKRLLTRQLVFAPLDPLPDAVTRPSAHQLPPARNPRPLPPDHPARAKRFDIRSEESPSIPQHMDELQSAIDRMKGKLQQNAKQKANNERRQGSLSILDDMSTPLLRHPPRREHTAEGILPSKSASNRPPRLQTRASQSDVPRASRQERATTPVGDLSRAQSLGILESLRKPMDIDWEADIPSSTPSPPCRPHKKRSSTADASSPSDPKRESQTSSSSAAVSPLSIHHGLHSRSDSLDEDSSMAMGDATANTSLVDDDMLPEPHPPSPEVPSPSAAAMPPPRPPPVPAPQRPKAPPEPLSRSTQPPAPTPHPPSLSRPFAPPSQVRPGQSQAARPRPSQHPPPLGMRRLPGQPATSANVKKPYKLSIGPNVKKPPAAAQPQPADGARISARAHARGAEGLSPAVPDPPRLAVRASATVQGPRLAPVLEMSARRPMPAPEPDEEPKDANSSADLWAWFDD</sequence>
<name>A0A4Q9PMN0_9APHY</name>
<feature type="compositionally biased region" description="Low complexity" evidence="1">
    <location>
        <begin position="244"/>
        <end position="256"/>
    </location>
</feature>
<evidence type="ECO:0000256" key="1">
    <source>
        <dbReference type="SAM" id="MobiDB-lite"/>
    </source>
</evidence>
<feature type="region of interest" description="Disordered" evidence="1">
    <location>
        <begin position="1"/>
        <end position="27"/>
    </location>
</feature>
<feature type="compositionally biased region" description="Low complexity" evidence="1">
    <location>
        <begin position="405"/>
        <end position="414"/>
    </location>
</feature>
<dbReference type="AlphaFoldDB" id="A0A4Q9PMN0"/>
<dbReference type="Proteomes" id="UP000292082">
    <property type="component" value="Unassembled WGS sequence"/>
</dbReference>
<proteinExistence type="predicted"/>
<feature type="compositionally biased region" description="Pro residues" evidence="1">
    <location>
        <begin position="309"/>
        <end position="329"/>
    </location>
</feature>
<feature type="region of interest" description="Disordered" evidence="1">
    <location>
        <begin position="48"/>
        <end position="490"/>
    </location>
</feature>